<keyword evidence="2" id="KW-1185">Reference proteome</keyword>
<dbReference type="EMBL" id="MU842829">
    <property type="protein sequence ID" value="KAK2032586.1"/>
    <property type="molecule type" value="Genomic_DNA"/>
</dbReference>
<reference evidence="1" key="1">
    <citation type="submission" date="2021-06" db="EMBL/GenBank/DDBJ databases">
        <title>Comparative genomics, transcriptomics and evolutionary studies reveal genomic signatures of adaptation to plant cell wall in hemibiotrophic fungi.</title>
        <authorList>
            <consortium name="DOE Joint Genome Institute"/>
            <person name="Baroncelli R."/>
            <person name="Diaz J.F."/>
            <person name="Benocci T."/>
            <person name="Peng M."/>
            <person name="Battaglia E."/>
            <person name="Haridas S."/>
            <person name="Andreopoulos W."/>
            <person name="Labutti K."/>
            <person name="Pangilinan J."/>
            <person name="Floch G.L."/>
            <person name="Makela M.R."/>
            <person name="Henrissat B."/>
            <person name="Grigoriev I.V."/>
            <person name="Crouch J.A."/>
            <person name="De Vries R.P."/>
            <person name="Sukno S.A."/>
            <person name="Thon M.R."/>
        </authorList>
    </citation>
    <scope>NUCLEOTIDE SEQUENCE</scope>
    <source>
        <strain evidence="1">MAFF235873</strain>
    </source>
</reference>
<dbReference type="Proteomes" id="UP001232148">
    <property type="component" value="Unassembled WGS sequence"/>
</dbReference>
<organism evidence="1 2">
    <name type="scientific">Colletotrichum zoysiae</name>
    <dbReference type="NCBI Taxonomy" id="1216348"/>
    <lineage>
        <taxon>Eukaryota</taxon>
        <taxon>Fungi</taxon>
        <taxon>Dikarya</taxon>
        <taxon>Ascomycota</taxon>
        <taxon>Pezizomycotina</taxon>
        <taxon>Sordariomycetes</taxon>
        <taxon>Hypocreomycetidae</taxon>
        <taxon>Glomerellales</taxon>
        <taxon>Glomerellaceae</taxon>
        <taxon>Colletotrichum</taxon>
        <taxon>Colletotrichum graminicola species complex</taxon>
    </lineage>
</organism>
<gene>
    <name evidence="1" type="ORF">LX32DRAFT_180810</name>
</gene>
<accession>A0AAD9HQV7</accession>
<dbReference type="AlphaFoldDB" id="A0AAD9HQV7"/>
<comment type="caution">
    <text evidence="1">The sequence shown here is derived from an EMBL/GenBank/DDBJ whole genome shotgun (WGS) entry which is preliminary data.</text>
</comment>
<evidence type="ECO:0000313" key="2">
    <source>
        <dbReference type="Proteomes" id="UP001232148"/>
    </source>
</evidence>
<proteinExistence type="predicted"/>
<protein>
    <submittedName>
        <fullName evidence="1">Uncharacterized protein</fullName>
    </submittedName>
</protein>
<sequence>MHIHNKRHPKGEWGSGSVLTIIRKTTDGRSDLPCPITSPSLQHGRLLGIGNGERLFLPSCFRPKALGTAALLRLIGNLIGDHLSPLADTSPRVSHNYPCFPVCLPRSDEQDLYLATPEREPREDWPVGWVCAGARCIFRRGGFYCRRIDDSFGGGGLRYPCPGEGKSKLNREIRCVFACN</sequence>
<evidence type="ECO:0000313" key="1">
    <source>
        <dbReference type="EMBL" id="KAK2032586.1"/>
    </source>
</evidence>
<name>A0AAD9HQV7_9PEZI</name>